<organism evidence="1 2">
    <name type="scientific">Tectimicrobiota bacterium</name>
    <dbReference type="NCBI Taxonomy" id="2528274"/>
    <lineage>
        <taxon>Bacteria</taxon>
        <taxon>Pseudomonadati</taxon>
        <taxon>Nitrospinota/Tectimicrobiota group</taxon>
        <taxon>Candidatus Tectimicrobiota</taxon>
    </lineage>
</organism>
<evidence type="ECO:0000313" key="1">
    <source>
        <dbReference type="EMBL" id="MBI2875584.1"/>
    </source>
</evidence>
<feature type="non-terminal residue" evidence="1">
    <location>
        <position position="84"/>
    </location>
</feature>
<reference evidence="1" key="1">
    <citation type="submission" date="2020-07" db="EMBL/GenBank/DDBJ databases">
        <title>Huge and variable diversity of episymbiotic CPR bacteria and DPANN archaea in groundwater ecosystems.</title>
        <authorList>
            <person name="He C.Y."/>
            <person name="Keren R."/>
            <person name="Whittaker M."/>
            <person name="Farag I.F."/>
            <person name="Doudna J."/>
            <person name="Cate J.H.D."/>
            <person name="Banfield J.F."/>
        </authorList>
    </citation>
    <scope>NUCLEOTIDE SEQUENCE</scope>
    <source>
        <strain evidence="1">NC_groundwater_672_Ag_B-0.1um_62_36</strain>
    </source>
</reference>
<comment type="caution">
    <text evidence="1">The sequence shown here is derived from an EMBL/GenBank/DDBJ whole genome shotgun (WGS) entry which is preliminary data.</text>
</comment>
<gene>
    <name evidence="1" type="ORF">HYY20_01740</name>
</gene>
<name>A0A932CLX5_UNCTE</name>
<dbReference type="Gene3D" id="3.40.630.10">
    <property type="entry name" value="Zn peptidases"/>
    <property type="match status" value="1"/>
</dbReference>
<dbReference type="AlphaFoldDB" id="A0A932CLX5"/>
<dbReference type="Proteomes" id="UP000769766">
    <property type="component" value="Unassembled WGS sequence"/>
</dbReference>
<accession>A0A932CLX5</accession>
<sequence>MADNLLQTCHAIAERAIQYAREVSFPRQVGTEGEEKTQAYLLEKIAALGWQARSEAFAYRPGFDTLVKGEIGVVLLADTVLAWA</sequence>
<proteinExistence type="predicted"/>
<protein>
    <submittedName>
        <fullName evidence="1">Uncharacterized protein</fullName>
    </submittedName>
</protein>
<dbReference type="EMBL" id="JACPRF010000052">
    <property type="protein sequence ID" value="MBI2875584.1"/>
    <property type="molecule type" value="Genomic_DNA"/>
</dbReference>
<evidence type="ECO:0000313" key="2">
    <source>
        <dbReference type="Proteomes" id="UP000769766"/>
    </source>
</evidence>